<organism evidence="2 3">
    <name type="scientific">Lacipirellula limnantheis</name>
    <dbReference type="NCBI Taxonomy" id="2528024"/>
    <lineage>
        <taxon>Bacteria</taxon>
        <taxon>Pseudomonadati</taxon>
        <taxon>Planctomycetota</taxon>
        <taxon>Planctomycetia</taxon>
        <taxon>Pirellulales</taxon>
        <taxon>Lacipirellulaceae</taxon>
        <taxon>Lacipirellula</taxon>
    </lineage>
</organism>
<dbReference type="Pfam" id="PF08241">
    <property type="entry name" value="Methyltransf_11"/>
    <property type="match status" value="1"/>
</dbReference>
<evidence type="ECO:0000259" key="1">
    <source>
        <dbReference type="Pfam" id="PF08241"/>
    </source>
</evidence>
<dbReference type="AlphaFoldDB" id="A0A517U5T4"/>
<gene>
    <name evidence="2" type="ORF">I41_52330</name>
</gene>
<dbReference type="KEGG" id="llh:I41_52330"/>
<dbReference type="CDD" id="cd02440">
    <property type="entry name" value="AdoMet_MTases"/>
    <property type="match status" value="1"/>
</dbReference>
<name>A0A517U5T4_9BACT</name>
<keyword evidence="2" id="KW-0830">Ubiquinone</keyword>
<dbReference type="SUPFAM" id="SSF53335">
    <property type="entry name" value="S-adenosyl-L-methionine-dependent methyltransferases"/>
    <property type="match status" value="1"/>
</dbReference>
<feature type="domain" description="Methyltransferase type 11" evidence="1">
    <location>
        <begin position="65"/>
        <end position="160"/>
    </location>
</feature>
<dbReference type="RefSeq" id="WP_315852437.1">
    <property type="nucleotide sequence ID" value="NZ_CP036339.1"/>
</dbReference>
<dbReference type="EMBL" id="CP036339">
    <property type="protein sequence ID" value="QDT75988.1"/>
    <property type="molecule type" value="Genomic_DNA"/>
</dbReference>
<sequence length="280" mass="30001">MQRNAQLDQAGLSASVAHNARAWNALAREGVALAQPARDDELANPLATVDPAGWLGGDIRGWNVLCLAAGGGRHSALYAAAGAKVTVVDISDEMLALDRAVARERGFDARLVQTSMEELSMFAAGEFDLVIHPVSTCYVADVAPVFQAVARVTRSGGLYVSQHKSPTSLQATLRPEGAAGTYALAERYYRDGPLPPAEPCRLRERGTLEYLHRWEQLLGGICRAGFAIEDVLEPMHADRDAAHGSFGHRAQYVAPYVRLKARRGDGSAVRSAGKLTLVGD</sequence>
<accession>A0A517U5T4</accession>
<dbReference type="InterPro" id="IPR050508">
    <property type="entry name" value="Methyltransf_Superfamily"/>
</dbReference>
<dbReference type="Gene3D" id="3.40.50.150">
    <property type="entry name" value="Vaccinia Virus protein VP39"/>
    <property type="match status" value="1"/>
</dbReference>
<keyword evidence="3" id="KW-1185">Reference proteome</keyword>
<dbReference type="InterPro" id="IPR029063">
    <property type="entry name" value="SAM-dependent_MTases_sf"/>
</dbReference>
<dbReference type="Proteomes" id="UP000317909">
    <property type="component" value="Chromosome"/>
</dbReference>
<proteinExistence type="predicted"/>
<dbReference type="PANTHER" id="PTHR42912">
    <property type="entry name" value="METHYLTRANSFERASE"/>
    <property type="match status" value="1"/>
</dbReference>
<evidence type="ECO:0000313" key="2">
    <source>
        <dbReference type="EMBL" id="QDT75988.1"/>
    </source>
</evidence>
<keyword evidence="2" id="KW-0808">Transferase</keyword>
<dbReference type="PANTHER" id="PTHR42912:SF45">
    <property type="entry name" value="23S RRNA (GUANINE(745)-N(1))-METHYLTRANSFERASE"/>
    <property type="match status" value="1"/>
</dbReference>
<dbReference type="GO" id="GO:0032259">
    <property type="term" value="P:methylation"/>
    <property type="evidence" value="ECO:0007669"/>
    <property type="project" value="UniProtKB-KW"/>
</dbReference>
<keyword evidence="2" id="KW-0489">Methyltransferase</keyword>
<reference evidence="2 3" key="1">
    <citation type="submission" date="2019-02" db="EMBL/GenBank/DDBJ databases">
        <title>Deep-cultivation of Planctomycetes and their phenomic and genomic characterization uncovers novel biology.</title>
        <authorList>
            <person name="Wiegand S."/>
            <person name="Jogler M."/>
            <person name="Boedeker C."/>
            <person name="Pinto D."/>
            <person name="Vollmers J."/>
            <person name="Rivas-Marin E."/>
            <person name="Kohn T."/>
            <person name="Peeters S.H."/>
            <person name="Heuer A."/>
            <person name="Rast P."/>
            <person name="Oberbeckmann S."/>
            <person name="Bunk B."/>
            <person name="Jeske O."/>
            <person name="Meyerdierks A."/>
            <person name="Storesund J.E."/>
            <person name="Kallscheuer N."/>
            <person name="Luecker S."/>
            <person name="Lage O.M."/>
            <person name="Pohl T."/>
            <person name="Merkel B.J."/>
            <person name="Hornburger P."/>
            <person name="Mueller R.-W."/>
            <person name="Bruemmer F."/>
            <person name="Labrenz M."/>
            <person name="Spormann A.M."/>
            <person name="Op den Camp H."/>
            <person name="Overmann J."/>
            <person name="Amann R."/>
            <person name="Jetten M.S.M."/>
            <person name="Mascher T."/>
            <person name="Medema M.H."/>
            <person name="Devos D.P."/>
            <person name="Kaster A.-K."/>
            <person name="Ovreas L."/>
            <person name="Rohde M."/>
            <person name="Galperin M.Y."/>
            <person name="Jogler C."/>
        </authorList>
    </citation>
    <scope>NUCLEOTIDE SEQUENCE [LARGE SCALE GENOMIC DNA]</scope>
    <source>
        <strain evidence="2 3">I41</strain>
    </source>
</reference>
<dbReference type="InterPro" id="IPR013216">
    <property type="entry name" value="Methyltransf_11"/>
</dbReference>
<dbReference type="GO" id="GO:0008757">
    <property type="term" value="F:S-adenosylmethionine-dependent methyltransferase activity"/>
    <property type="evidence" value="ECO:0007669"/>
    <property type="project" value="InterPro"/>
</dbReference>
<protein>
    <submittedName>
        <fullName evidence="2">Bifunctional 3-demethylubiquinone-9 3-methyltransferase/ 2-octaprenyl-6-hydroxy phenol methylase</fullName>
    </submittedName>
</protein>
<evidence type="ECO:0000313" key="3">
    <source>
        <dbReference type="Proteomes" id="UP000317909"/>
    </source>
</evidence>